<reference evidence="7 8" key="1">
    <citation type="journal article" date="2015" name="BMC Genomics">
        <title>Gene expression during zombie ant biting behavior reflects the complexity underlying fungal parasitic behavioral manipulation.</title>
        <authorList>
            <person name="de Bekker C."/>
            <person name="Ohm R.A."/>
            <person name="Loreto R.G."/>
            <person name="Sebastian A."/>
            <person name="Albert I."/>
            <person name="Merrow M."/>
            <person name="Brachmann A."/>
            <person name="Hughes D.P."/>
        </authorList>
    </citation>
    <scope>NUCLEOTIDE SEQUENCE [LARGE SCALE GENOMIC DNA]</scope>
    <source>
        <strain evidence="7 8">SC16a</strain>
    </source>
</reference>
<feature type="compositionally biased region" description="Low complexity" evidence="5">
    <location>
        <begin position="82"/>
        <end position="105"/>
    </location>
</feature>
<feature type="transmembrane region" description="Helical" evidence="6">
    <location>
        <begin position="137"/>
        <end position="159"/>
    </location>
</feature>
<feature type="region of interest" description="Disordered" evidence="5">
    <location>
        <begin position="255"/>
        <end position="276"/>
    </location>
</feature>
<dbReference type="InterPro" id="IPR051694">
    <property type="entry name" value="Immunoregulatory_rcpt-like"/>
</dbReference>
<reference evidence="7 8" key="2">
    <citation type="journal article" date="2017" name="Sci. Rep.">
        <title>Ant-infecting Ophiocordyceps genomes reveal a high diversity of potential behavioral manipulation genes and a possible major role for enterotoxins.</title>
        <authorList>
            <person name="de Bekker C."/>
            <person name="Ohm R.A."/>
            <person name="Evans H.C."/>
            <person name="Brachmann A."/>
            <person name="Hughes D.P."/>
        </authorList>
    </citation>
    <scope>NUCLEOTIDE SEQUENCE [LARGE SCALE GENOMIC DNA]</scope>
    <source>
        <strain evidence="7 8">SC16a</strain>
    </source>
</reference>
<sequence>MALNEPPSRRIDCPRGQEFYACGGGESDFRGCCSVDPCRWSSCPDEVSSSRTDSGITHTVPNHSVVTVTRHTLVFSEAPTSTPAEVEATAPVTTEESSLASTLPATPTVAVAATPTETTAAAAAGGGGDGADISTGAIVGLVTGSVVVVALLLLLLFACRRRRRRRRRRLREATAFDDSLGDGEVKEEPQQPMSAHTTGTSSADPFAPFGGRADQTLHQPRDGTFEMDGSAIAPVELPAEPTTSVKPAPHYRCYRPRPLPDDPAKDPHANLNSKTDSGHAAYVNQWSHWRALGAGGAEAS</sequence>
<feature type="region of interest" description="Disordered" evidence="5">
    <location>
        <begin position="79"/>
        <end position="105"/>
    </location>
</feature>
<evidence type="ECO:0000313" key="7">
    <source>
        <dbReference type="EMBL" id="PFH61053.1"/>
    </source>
</evidence>
<evidence type="ECO:0000256" key="1">
    <source>
        <dbReference type="ARBA" id="ARBA00004167"/>
    </source>
</evidence>
<dbReference type="GO" id="GO:0016020">
    <property type="term" value="C:membrane"/>
    <property type="evidence" value="ECO:0007669"/>
    <property type="project" value="UniProtKB-SubCell"/>
</dbReference>
<feature type="compositionally biased region" description="Basic and acidic residues" evidence="5">
    <location>
        <begin position="258"/>
        <end position="268"/>
    </location>
</feature>
<evidence type="ECO:0000256" key="4">
    <source>
        <dbReference type="ARBA" id="ARBA00023136"/>
    </source>
</evidence>
<dbReference type="AlphaFoldDB" id="A0A2A9PJJ2"/>
<evidence type="ECO:0000256" key="2">
    <source>
        <dbReference type="ARBA" id="ARBA00022692"/>
    </source>
</evidence>
<dbReference type="OrthoDB" id="5431298at2759"/>
<keyword evidence="2 6" id="KW-0812">Transmembrane</keyword>
<feature type="region of interest" description="Disordered" evidence="5">
    <location>
        <begin position="180"/>
        <end position="207"/>
    </location>
</feature>
<accession>A0A2A9PJJ2</accession>
<evidence type="ECO:0000256" key="6">
    <source>
        <dbReference type="SAM" id="Phobius"/>
    </source>
</evidence>
<dbReference type="STRING" id="268505.A0A2A9PJJ2"/>
<protein>
    <submittedName>
        <fullName evidence="7">Uncharacterized protein</fullName>
    </submittedName>
</protein>
<gene>
    <name evidence="7" type="ORF">XA68_18314</name>
</gene>
<keyword evidence="8" id="KW-1185">Reference proteome</keyword>
<keyword evidence="3 6" id="KW-1133">Transmembrane helix</keyword>
<proteinExistence type="predicted"/>
<dbReference type="Proteomes" id="UP000037136">
    <property type="component" value="Unassembled WGS sequence"/>
</dbReference>
<evidence type="ECO:0000313" key="8">
    <source>
        <dbReference type="Proteomes" id="UP000037136"/>
    </source>
</evidence>
<evidence type="ECO:0000256" key="3">
    <source>
        <dbReference type="ARBA" id="ARBA00022989"/>
    </source>
</evidence>
<dbReference type="PANTHER" id="PTHR15549">
    <property type="entry name" value="PAIRED IMMUNOGLOBULIN-LIKE TYPE 2 RECEPTOR"/>
    <property type="match status" value="1"/>
</dbReference>
<dbReference type="EMBL" id="LAZP02000092">
    <property type="protein sequence ID" value="PFH61053.1"/>
    <property type="molecule type" value="Genomic_DNA"/>
</dbReference>
<organism evidence="7 8">
    <name type="scientific">Ophiocordyceps unilateralis</name>
    <name type="common">Zombie-ant fungus</name>
    <name type="synonym">Torrubia unilateralis</name>
    <dbReference type="NCBI Taxonomy" id="268505"/>
    <lineage>
        <taxon>Eukaryota</taxon>
        <taxon>Fungi</taxon>
        <taxon>Dikarya</taxon>
        <taxon>Ascomycota</taxon>
        <taxon>Pezizomycotina</taxon>
        <taxon>Sordariomycetes</taxon>
        <taxon>Hypocreomycetidae</taxon>
        <taxon>Hypocreales</taxon>
        <taxon>Ophiocordycipitaceae</taxon>
        <taxon>Ophiocordyceps</taxon>
    </lineage>
</organism>
<comment type="subcellular location">
    <subcellularLocation>
        <location evidence="1">Membrane</location>
        <topology evidence="1">Single-pass membrane protein</topology>
    </subcellularLocation>
</comment>
<name>A0A2A9PJJ2_OPHUN</name>
<evidence type="ECO:0000256" key="5">
    <source>
        <dbReference type="SAM" id="MobiDB-lite"/>
    </source>
</evidence>
<dbReference type="GO" id="GO:0071944">
    <property type="term" value="C:cell periphery"/>
    <property type="evidence" value="ECO:0007669"/>
    <property type="project" value="UniProtKB-ARBA"/>
</dbReference>
<keyword evidence="4 6" id="KW-0472">Membrane</keyword>
<comment type="caution">
    <text evidence="7">The sequence shown here is derived from an EMBL/GenBank/DDBJ whole genome shotgun (WGS) entry which is preliminary data.</text>
</comment>
<feature type="compositionally biased region" description="Polar residues" evidence="5">
    <location>
        <begin position="191"/>
        <end position="203"/>
    </location>
</feature>